<reference evidence="4" key="1">
    <citation type="submission" date="2015-09" db="EMBL/GenBank/DDBJ databases">
        <authorList>
            <consortium name="Pathogen Informatics"/>
        </authorList>
    </citation>
    <scope>NUCLEOTIDE SEQUENCE [LARGE SCALE GENOMIC DNA]</scope>
    <source>
        <strain evidence="4">Lake Konstanz</strain>
    </source>
</reference>
<feature type="transmembrane region" description="Helical" evidence="2">
    <location>
        <begin position="314"/>
        <end position="337"/>
    </location>
</feature>
<feature type="region of interest" description="Disordered" evidence="1">
    <location>
        <begin position="1"/>
        <end position="24"/>
    </location>
</feature>
<feature type="transmembrane region" description="Helical" evidence="2">
    <location>
        <begin position="133"/>
        <end position="152"/>
    </location>
</feature>
<keyword evidence="4" id="KW-1185">Reference proteome</keyword>
<feature type="transmembrane region" description="Helical" evidence="2">
    <location>
        <begin position="523"/>
        <end position="544"/>
    </location>
</feature>
<feature type="transmembrane region" description="Helical" evidence="2">
    <location>
        <begin position="343"/>
        <end position="366"/>
    </location>
</feature>
<dbReference type="Pfam" id="PF07344">
    <property type="entry name" value="Amastin"/>
    <property type="match status" value="3"/>
</dbReference>
<dbReference type="EMBL" id="CYKH01000010">
    <property type="protein sequence ID" value="CUE58060.1"/>
    <property type="molecule type" value="Genomic_DNA"/>
</dbReference>
<dbReference type="PANTHER" id="PTHR33297">
    <property type="entry name" value="AMASTIN-LIKE SURFACE PROTEIN-LIKE PROTEIN-RELATED"/>
    <property type="match status" value="1"/>
</dbReference>
<keyword evidence="2" id="KW-0472">Membrane</keyword>
<keyword evidence="2" id="KW-1133">Transmembrane helix</keyword>
<organism evidence="3 4">
    <name type="scientific">Bodo saltans</name>
    <name type="common">Flagellated protozoan</name>
    <dbReference type="NCBI Taxonomy" id="75058"/>
    <lineage>
        <taxon>Eukaryota</taxon>
        <taxon>Discoba</taxon>
        <taxon>Euglenozoa</taxon>
        <taxon>Kinetoplastea</taxon>
        <taxon>Metakinetoplastina</taxon>
        <taxon>Eubodonida</taxon>
        <taxon>Bodonidae</taxon>
        <taxon>Bodo</taxon>
    </lineage>
</organism>
<feature type="transmembrane region" description="Helical" evidence="2">
    <location>
        <begin position="242"/>
        <end position="267"/>
    </location>
</feature>
<feature type="transmembrane region" description="Helical" evidence="2">
    <location>
        <begin position="200"/>
        <end position="222"/>
    </location>
</feature>
<dbReference type="VEuPathDB" id="TriTrypDB:BSAL_49215"/>
<dbReference type="PANTHER" id="PTHR33297:SF4">
    <property type="entry name" value="AMASTIN"/>
    <property type="match status" value="1"/>
</dbReference>
<evidence type="ECO:0000313" key="4">
    <source>
        <dbReference type="Proteomes" id="UP000051952"/>
    </source>
</evidence>
<sequence length="589" mass="62407">MSDDQAHATELQPVSNAAAPATSNTLPADTATAMKSAEHEPIEGGSVVTVTADAAEGALLTNVTPTIFSALSFVALVLYVIATPLPWLRSDLGARTFVSLWSTEVTTSPSRVVLDVGDYACAEQRQYFRAAEAFAIITIFFALVTLVVGLAARARASSAKPLGTVFALLTLASGVVCWAVAVSAYRRSFCGQATYDDRRFFVYTGASVFVAGWVLTAVALAVSLKDVRLPTLLPQALVDRVIFTAFTLVAFGAFVFAVVSTPIPIVSQWMAQNTVYRASIWHLYIYTNGVMTTKTSLYELGCTELARYARATQAFTVMSIFTCLFAFAAGLLALRGVGGYKTVVLTGIFATATALIATSLDLAIYFKDFCPTLPTFDAMHFHRDAGVALIATSAVTMAAVTLVAIGSVVLQLLRDRPAGGNVSAGSFVYLIGTLVSVIFLIVGVATPVYQREVSNTDWVKVFWWHIQSLSQAPGRTLVLADFTCEAVWQRLVGGASIAVAAIGISAIGAVLGVLQFVKGGLNAAASALGFLSAALQLVAFLLAVDAWRREHCGYSFKAAGFDYDIGFALVPSSFCVTVVVSVLNLVLKA</sequence>
<accession>A0A0S4IH58</accession>
<evidence type="ECO:0000313" key="3">
    <source>
        <dbReference type="EMBL" id="CUE58060.1"/>
    </source>
</evidence>
<dbReference type="AlphaFoldDB" id="A0A0S4IH58"/>
<proteinExistence type="predicted"/>
<evidence type="ECO:0000256" key="1">
    <source>
        <dbReference type="SAM" id="MobiDB-lite"/>
    </source>
</evidence>
<dbReference type="InterPro" id="IPR009944">
    <property type="entry name" value="Amastin"/>
</dbReference>
<feature type="transmembrane region" description="Helical" evidence="2">
    <location>
        <begin position="497"/>
        <end position="517"/>
    </location>
</feature>
<keyword evidence="2" id="KW-0812">Transmembrane</keyword>
<feature type="transmembrane region" description="Helical" evidence="2">
    <location>
        <begin position="422"/>
        <end position="445"/>
    </location>
</feature>
<feature type="transmembrane region" description="Helical" evidence="2">
    <location>
        <begin position="565"/>
        <end position="587"/>
    </location>
</feature>
<feature type="transmembrane region" description="Helical" evidence="2">
    <location>
        <begin position="387"/>
        <end position="410"/>
    </location>
</feature>
<protein>
    <submittedName>
        <fullName evidence="3">Amastin, putative</fullName>
    </submittedName>
</protein>
<feature type="transmembrane region" description="Helical" evidence="2">
    <location>
        <begin position="67"/>
        <end position="88"/>
    </location>
</feature>
<gene>
    <name evidence="3" type="ORF">BSAL_49215</name>
</gene>
<evidence type="ECO:0000256" key="2">
    <source>
        <dbReference type="SAM" id="Phobius"/>
    </source>
</evidence>
<feature type="transmembrane region" description="Helical" evidence="2">
    <location>
        <begin position="164"/>
        <end position="185"/>
    </location>
</feature>
<name>A0A0S4IH58_BODSA</name>
<dbReference type="Proteomes" id="UP000051952">
    <property type="component" value="Unassembled WGS sequence"/>
</dbReference>